<dbReference type="Pfam" id="PF16358">
    <property type="entry name" value="RcsF"/>
    <property type="match status" value="1"/>
</dbReference>
<evidence type="ECO:0000313" key="3">
    <source>
        <dbReference type="Proteomes" id="UP001202134"/>
    </source>
</evidence>
<dbReference type="RefSeq" id="WP_102528808.1">
    <property type="nucleotide sequence ID" value="NZ_JAKIKU010000002.1"/>
</dbReference>
<dbReference type="Gene3D" id="3.30.110.70">
    <property type="entry name" value="Hypothetical protein apc22750. Chain B"/>
    <property type="match status" value="1"/>
</dbReference>
<reference evidence="2 3" key="1">
    <citation type="submission" date="2022-01" db="EMBL/GenBank/DDBJ databases">
        <title>Whole genome-based taxonomy of the Shewanellaceae.</title>
        <authorList>
            <person name="Martin-Rodriguez A.J."/>
        </authorList>
    </citation>
    <scope>NUCLEOTIDE SEQUENCE [LARGE SCALE GENOMIC DNA]</scope>
    <source>
        <strain evidence="2 3">DSM 24955</strain>
    </source>
</reference>
<dbReference type="EMBL" id="JAKIKU010000002">
    <property type="protein sequence ID" value="MCL1044902.1"/>
    <property type="molecule type" value="Genomic_DNA"/>
</dbReference>
<organism evidence="2 3">
    <name type="scientific">Shewanella electrodiphila</name>
    <dbReference type="NCBI Taxonomy" id="934143"/>
    <lineage>
        <taxon>Bacteria</taxon>
        <taxon>Pseudomonadati</taxon>
        <taxon>Pseudomonadota</taxon>
        <taxon>Gammaproteobacteria</taxon>
        <taxon>Alteromonadales</taxon>
        <taxon>Shewanellaceae</taxon>
        <taxon>Shewanella</taxon>
    </lineage>
</organism>
<sequence length="131" mass="13981">MNTSQTIALITLFSTVLLSACSSNYTFNSNLDGEAIDEYFKPTSVELYIDGASPKGPYEIVGLVEGESCQETESGVPANIADARTQARKKAVELGANGLIVKKCLLTEQKTNTCYTQAFCVGQAIKTATAQ</sequence>
<evidence type="ECO:0008006" key="4">
    <source>
        <dbReference type="Google" id="ProtNLM"/>
    </source>
</evidence>
<evidence type="ECO:0000256" key="1">
    <source>
        <dbReference type="SAM" id="SignalP"/>
    </source>
</evidence>
<name>A0ABT0KM30_9GAMM</name>
<comment type="caution">
    <text evidence="2">The sequence shown here is derived from an EMBL/GenBank/DDBJ whole genome shotgun (WGS) entry which is preliminary data.</text>
</comment>
<accession>A0ABT0KM30</accession>
<dbReference type="Proteomes" id="UP001202134">
    <property type="component" value="Unassembled WGS sequence"/>
</dbReference>
<evidence type="ECO:0000313" key="2">
    <source>
        <dbReference type="EMBL" id="MCL1044902.1"/>
    </source>
</evidence>
<protein>
    <recommendedName>
        <fullName evidence="4">Lipoprotein</fullName>
    </recommendedName>
</protein>
<gene>
    <name evidence="2" type="ORF">L2737_06115</name>
</gene>
<feature type="chain" id="PRO_5047529004" description="Lipoprotein" evidence="1">
    <location>
        <begin position="21"/>
        <end position="131"/>
    </location>
</feature>
<feature type="signal peptide" evidence="1">
    <location>
        <begin position="1"/>
        <end position="20"/>
    </location>
</feature>
<keyword evidence="1" id="KW-0732">Signal</keyword>
<keyword evidence="3" id="KW-1185">Reference proteome</keyword>
<proteinExistence type="predicted"/>
<dbReference type="InterPro" id="IPR030852">
    <property type="entry name" value="RcsF"/>
</dbReference>